<dbReference type="PANTHER" id="PTHR43537">
    <property type="entry name" value="TRANSCRIPTIONAL REGULATOR, GNTR FAMILY"/>
    <property type="match status" value="1"/>
</dbReference>
<dbReference type="AlphaFoldDB" id="A0AAI8LAL7"/>
<keyword evidence="2" id="KW-0238">DNA-binding</keyword>
<evidence type="ECO:0000256" key="4">
    <source>
        <dbReference type="SAM" id="MobiDB-lite"/>
    </source>
</evidence>
<proteinExistence type="predicted"/>
<name>A0AAI8LAL7_9ACTN</name>
<dbReference type="RefSeq" id="WP_120054146.1">
    <property type="nucleotide sequence ID" value="NZ_CP032427.1"/>
</dbReference>
<dbReference type="GeneID" id="91287196"/>
<reference evidence="6 7" key="1">
    <citation type="submission" date="2018-09" db="EMBL/GenBank/DDBJ databases">
        <title>Production of Trimethoprim by Streptomyces sp. 3E-1.</title>
        <authorList>
            <person name="Kang H.J."/>
            <person name="Kim S.B."/>
        </authorList>
    </citation>
    <scope>NUCLEOTIDE SEQUENCE [LARGE SCALE GENOMIC DNA]</scope>
    <source>
        <strain evidence="6 7">3E-1</strain>
    </source>
</reference>
<accession>A0AAI8LAL7</accession>
<sequence length="387" mass="42011">MQQIRFPQNEFQSFEAPMRAEVDKAACRIARLIEEDLIVRGWPQDASLGSEVELAERYGDGRTLVCEAVRILEVRGTARMVRGPSGPNSGLRVREVDHSRTANFLMGFVLFFGTTEPQLGEAEEAIQRVRYGLCDDIRNDADLVAEQVSVALELFDDVLGAIRQMMSGNGAIPGNPAVLFAPEVLNCSRAGQITERILRECTAEQWAQGHRLGSEEDLCFRYGADRGAFRQAVRVLESAGAAETSCGRGRGLVSRAPRAGAVARLVSCLLASSGIHPDIVMRIFQLLSVEVVALAAERATPTTCQQIATALSSLRRALDRGEYGTRLNFRRRGSGAGSGGETVAGDPYPKLVMLPSGQNPQKDFRSQYHAPVVPSADLARPGSVPEK</sequence>
<feature type="region of interest" description="Disordered" evidence="4">
    <location>
        <begin position="329"/>
        <end position="387"/>
    </location>
</feature>
<evidence type="ECO:0000259" key="5">
    <source>
        <dbReference type="PROSITE" id="PS50949"/>
    </source>
</evidence>
<dbReference type="EMBL" id="CP032427">
    <property type="protein sequence ID" value="AYC44114.1"/>
    <property type="molecule type" value="Genomic_DNA"/>
</dbReference>
<dbReference type="KEGG" id="sge:DWG14_08422"/>
<keyword evidence="1" id="KW-0805">Transcription regulation</keyword>
<organism evidence="6 7">
    <name type="scientific">Streptomyces griseorubiginosus</name>
    <dbReference type="NCBI Taxonomy" id="67304"/>
    <lineage>
        <taxon>Bacteria</taxon>
        <taxon>Bacillati</taxon>
        <taxon>Actinomycetota</taxon>
        <taxon>Actinomycetes</taxon>
        <taxon>Kitasatosporales</taxon>
        <taxon>Streptomycetaceae</taxon>
        <taxon>Streptomyces</taxon>
    </lineage>
</organism>
<gene>
    <name evidence="6" type="ORF">DWG14_08422</name>
</gene>
<dbReference type="InterPro" id="IPR036390">
    <property type="entry name" value="WH_DNA-bd_sf"/>
</dbReference>
<dbReference type="GO" id="GO:0003700">
    <property type="term" value="F:DNA-binding transcription factor activity"/>
    <property type="evidence" value="ECO:0007669"/>
    <property type="project" value="InterPro"/>
</dbReference>
<dbReference type="GO" id="GO:0003677">
    <property type="term" value="F:DNA binding"/>
    <property type="evidence" value="ECO:0007669"/>
    <property type="project" value="UniProtKB-KW"/>
</dbReference>
<evidence type="ECO:0000256" key="2">
    <source>
        <dbReference type="ARBA" id="ARBA00023125"/>
    </source>
</evidence>
<evidence type="ECO:0000256" key="1">
    <source>
        <dbReference type="ARBA" id="ARBA00023015"/>
    </source>
</evidence>
<protein>
    <recommendedName>
        <fullName evidence="5">HTH gntR-type domain-containing protein</fullName>
    </recommendedName>
</protein>
<keyword evidence="3" id="KW-0804">Transcription</keyword>
<dbReference type="PANTHER" id="PTHR43537:SF5">
    <property type="entry name" value="UXU OPERON TRANSCRIPTIONAL REGULATOR"/>
    <property type="match status" value="1"/>
</dbReference>
<evidence type="ECO:0000313" key="6">
    <source>
        <dbReference type="EMBL" id="AYC44114.1"/>
    </source>
</evidence>
<evidence type="ECO:0000313" key="7">
    <source>
        <dbReference type="Proteomes" id="UP000265765"/>
    </source>
</evidence>
<dbReference type="InterPro" id="IPR036388">
    <property type="entry name" value="WH-like_DNA-bd_sf"/>
</dbReference>
<feature type="domain" description="HTH gntR-type" evidence="5">
    <location>
        <begin position="187"/>
        <end position="255"/>
    </location>
</feature>
<dbReference type="InterPro" id="IPR000524">
    <property type="entry name" value="Tscrpt_reg_HTH_GntR"/>
</dbReference>
<dbReference type="SUPFAM" id="SSF46785">
    <property type="entry name" value="Winged helix' DNA-binding domain"/>
    <property type="match status" value="2"/>
</dbReference>
<dbReference type="Gene3D" id="1.10.10.10">
    <property type="entry name" value="Winged helix-like DNA-binding domain superfamily/Winged helix DNA-binding domain"/>
    <property type="match status" value="2"/>
</dbReference>
<evidence type="ECO:0000256" key="3">
    <source>
        <dbReference type="ARBA" id="ARBA00023163"/>
    </source>
</evidence>
<dbReference type="PROSITE" id="PS50949">
    <property type="entry name" value="HTH_GNTR"/>
    <property type="match status" value="1"/>
</dbReference>
<dbReference type="Proteomes" id="UP000265765">
    <property type="component" value="Chromosome"/>
</dbReference>